<name>U1LA43_9MICO</name>
<evidence type="ECO:0000256" key="3">
    <source>
        <dbReference type="ARBA" id="ARBA00022741"/>
    </source>
</evidence>
<sequence length="296" mass="30806">MRPAIEVAALRRGYGGRTVLDGVSFLVPWGSVTGFVGVNGAGKTTTLRCLLGLERHEGIARVAGARYRSLGTPLRSVGFCADALGAAPGASARSHLVPLALRAGVARDAIDRTLQAVGLAEARGPVRSFSLGMRRRLAIAGALLPSPRILVLDEPFDGLDPAGRRWLSALLRAHADSGGAVLLSAHALDEIEPLLDRLVCLHGGRTRFEGDVDAFLRAHAAPVVIVRSTEGDRFAGALRAASAVVHGRASGALAVRGLDPERIARIAAREGLLVTELSPRRLSLSAAFAAAIEGGP</sequence>
<dbReference type="Gene3D" id="3.40.50.300">
    <property type="entry name" value="P-loop containing nucleotide triphosphate hydrolases"/>
    <property type="match status" value="1"/>
</dbReference>
<keyword evidence="4" id="KW-0067">ATP-binding</keyword>
<protein>
    <recommendedName>
        <fullName evidence="5">ABC transporter domain-containing protein</fullName>
    </recommendedName>
</protein>
<comment type="similarity">
    <text evidence="1">Belongs to the ABC transporter superfamily.</text>
</comment>
<organism evidence="6 7">
    <name type="scientific">Agrococcus pavilionensis RW1</name>
    <dbReference type="NCBI Taxonomy" id="1330458"/>
    <lineage>
        <taxon>Bacteria</taxon>
        <taxon>Bacillati</taxon>
        <taxon>Actinomycetota</taxon>
        <taxon>Actinomycetes</taxon>
        <taxon>Micrococcales</taxon>
        <taxon>Microbacteriaceae</taxon>
        <taxon>Agrococcus</taxon>
    </lineage>
</organism>
<keyword evidence="7" id="KW-1185">Reference proteome</keyword>
<dbReference type="EMBL" id="ASHR01000028">
    <property type="protein sequence ID" value="ERG63903.1"/>
    <property type="molecule type" value="Genomic_DNA"/>
</dbReference>
<evidence type="ECO:0000313" key="7">
    <source>
        <dbReference type="Proteomes" id="UP000016462"/>
    </source>
</evidence>
<evidence type="ECO:0000259" key="5">
    <source>
        <dbReference type="PROSITE" id="PS50893"/>
    </source>
</evidence>
<evidence type="ECO:0000256" key="1">
    <source>
        <dbReference type="ARBA" id="ARBA00005417"/>
    </source>
</evidence>
<dbReference type="SUPFAM" id="SSF52540">
    <property type="entry name" value="P-loop containing nucleoside triphosphate hydrolases"/>
    <property type="match status" value="1"/>
</dbReference>
<keyword evidence="3" id="KW-0547">Nucleotide-binding</keyword>
<dbReference type="InterPro" id="IPR003593">
    <property type="entry name" value="AAA+_ATPase"/>
</dbReference>
<comment type="caution">
    <text evidence="6">The sequence shown here is derived from an EMBL/GenBank/DDBJ whole genome shotgun (WGS) entry which is preliminary data.</text>
</comment>
<evidence type="ECO:0000256" key="4">
    <source>
        <dbReference type="ARBA" id="ARBA00022840"/>
    </source>
</evidence>
<dbReference type="Proteomes" id="UP000016462">
    <property type="component" value="Unassembled WGS sequence"/>
</dbReference>
<dbReference type="Pfam" id="PF00005">
    <property type="entry name" value="ABC_tran"/>
    <property type="match status" value="1"/>
</dbReference>
<dbReference type="PROSITE" id="PS50893">
    <property type="entry name" value="ABC_TRANSPORTER_2"/>
    <property type="match status" value="1"/>
</dbReference>
<dbReference type="PANTHER" id="PTHR43335:SF4">
    <property type="entry name" value="ABC TRANSPORTER, ATP-BINDING PROTEIN"/>
    <property type="match status" value="1"/>
</dbReference>
<dbReference type="PROSITE" id="PS00211">
    <property type="entry name" value="ABC_TRANSPORTER_1"/>
    <property type="match status" value="1"/>
</dbReference>
<accession>U1LA43</accession>
<reference evidence="6 7" key="1">
    <citation type="journal article" date="2013" name="Genome Announc.">
        <title>First draft genome sequence from a member of the genus agrococcus, isolated from modern microbialites.</title>
        <authorList>
            <person name="White R.A.III."/>
            <person name="Grassa C.J."/>
            <person name="Suttle C.A."/>
        </authorList>
    </citation>
    <scope>NUCLEOTIDE SEQUENCE [LARGE SCALE GENOMIC DNA]</scope>
    <source>
        <strain evidence="6 7">RW1</strain>
    </source>
</reference>
<dbReference type="AlphaFoldDB" id="U1LA43"/>
<keyword evidence="2" id="KW-0813">Transport</keyword>
<dbReference type="InterPro" id="IPR003439">
    <property type="entry name" value="ABC_transporter-like_ATP-bd"/>
</dbReference>
<gene>
    <name evidence="6" type="ORF">L332_05395</name>
</gene>
<feature type="domain" description="ABC transporter" evidence="5">
    <location>
        <begin position="5"/>
        <end position="228"/>
    </location>
</feature>
<dbReference type="GO" id="GO:0016887">
    <property type="term" value="F:ATP hydrolysis activity"/>
    <property type="evidence" value="ECO:0007669"/>
    <property type="project" value="InterPro"/>
</dbReference>
<dbReference type="OrthoDB" id="5116176at2"/>
<dbReference type="SMART" id="SM00382">
    <property type="entry name" value="AAA"/>
    <property type="match status" value="1"/>
</dbReference>
<dbReference type="RefSeq" id="WP_021010866.1">
    <property type="nucleotide sequence ID" value="NZ_ASHR01000028.1"/>
</dbReference>
<dbReference type="PANTHER" id="PTHR43335">
    <property type="entry name" value="ABC TRANSPORTER, ATP-BINDING PROTEIN"/>
    <property type="match status" value="1"/>
</dbReference>
<evidence type="ECO:0000256" key="2">
    <source>
        <dbReference type="ARBA" id="ARBA00022448"/>
    </source>
</evidence>
<dbReference type="InterPro" id="IPR027417">
    <property type="entry name" value="P-loop_NTPase"/>
</dbReference>
<proteinExistence type="inferred from homology"/>
<dbReference type="InterPro" id="IPR017871">
    <property type="entry name" value="ABC_transporter-like_CS"/>
</dbReference>
<dbReference type="GO" id="GO:0005524">
    <property type="term" value="F:ATP binding"/>
    <property type="evidence" value="ECO:0007669"/>
    <property type="project" value="UniProtKB-KW"/>
</dbReference>
<evidence type="ECO:0000313" key="6">
    <source>
        <dbReference type="EMBL" id="ERG63903.1"/>
    </source>
</evidence>